<evidence type="ECO:0000313" key="2">
    <source>
        <dbReference type="EMBL" id="MPM83156.1"/>
    </source>
</evidence>
<dbReference type="PANTHER" id="PTHR34504">
    <property type="entry name" value="ANTITOXIN HICB"/>
    <property type="match status" value="1"/>
</dbReference>
<sequence>MRKLTYLAVLEEAKDGFSIYFPDLPGCVSFGDSIEDAAVKAAEALELHIYGMEKDGDVVPMPSLTVNKDLGIVMPIKVYPDLVKHEMENKRVKTNVTIPVWLKEKAESENINYSRLLEQALKEVLNINDSN</sequence>
<dbReference type="PANTHER" id="PTHR34504:SF2">
    <property type="entry name" value="UPF0150 PROTEIN SSL0259"/>
    <property type="match status" value="1"/>
</dbReference>
<dbReference type="InterPro" id="IPR035069">
    <property type="entry name" value="TTHA1013/TTHA0281-like"/>
</dbReference>
<comment type="caution">
    <text evidence="2">The sequence shown here is derived from an EMBL/GenBank/DDBJ whole genome shotgun (WGS) entry which is preliminary data.</text>
</comment>
<reference evidence="2" key="1">
    <citation type="submission" date="2019-08" db="EMBL/GenBank/DDBJ databases">
        <authorList>
            <person name="Kucharzyk K."/>
            <person name="Murdoch R.W."/>
            <person name="Higgins S."/>
            <person name="Loffler F."/>
        </authorList>
    </citation>
    <scope>NUCLEOTIDE SEQUENCE</scope>
</reference>
<dbReference type="EMBL" id="VSSQ01032024">
    <property type="protein sequence ID" value="MPM83156.1"/>
    <property type="molecule type" value="Genomic_DNA"/>
</dbReference>
<dbReference type="Pfam" id="PF15919">
    <property type="entry name" value="HicB_lk_antitox"/>
    <property type="match status" value="1"/>
</dbReference>
<evidence type="ECO:0000259" key="1">
    <source>
        <dbReference type="Pfam" id="PF15919"/>
    </source>
</evidence>
<name>A0A645D157_9ZZZZ</name>
<accession>A0A645D157</accession>
<dbReference type="Gene3D" id="3.30.160.250">
    <property type="match status" value="1"/>
</dbReference>
<gene>
    <name evidence="2" type="ORF">SDC9_130219</name>
</gene>
<proteinExistence type="predicted"/>
<dbReference type="InterPro" id="IPR051404">
    <property type="entry name" value="TA_system_antitoxin"/>
</dbReference>
<dbReference type="SUPFAM" id="SSF143100">
    <property type="entry name" value="TTHA1013/TTHA0281-like"/>
    <property type="match status" value="1"/>
</dbReference>
<protein>
    <recommendedName>
        <fullName evidence="1">HicB-like antitoxin of toxin-antitoxin system domain-containing protein</fullName>
    </recommendedName>
</protein>
<dbReference type="AlphaFoldDB" id="A0A645D157"/>
<feature type="domain" description="HicB-like antitoxin of toxin-antitoxin system" evidence="1">
    <location>
        <begin position="9"/>
        <end position="106"/>
    </location>
</feature>
<organism evidence="2">
    <name type="scientific">bioreactor metagenome</name>
    <dbReference type="NCBI Taxonomy" id="1076179"/>
    <lineage>
        <taxon>unclassified sequences</taxon>
        <taxon>metagenomes</taxon>
        <taxon>ecological metagenomes</taxon>
    </lineage>
</organism>
<dbReference type="InterPro" id="IPR031807">
    <property type="entry name" value="HicB-like"/>
</dbReference>